<evidence type="ECO:0000256" key="7">
    <source>
        <dbReference type="ARBA" id="ARBA00022842"/>
    </source>
</evidence>
<keyword evidence="5" id="KW-0479">Metal-binding</keyword>
<evidence type="ECO:0000256" key="10">
    <source>
        <dbReference type="ARBA" id="ARBA00048523"/>
    </source>
</evidence>
<keyword evidence="7" id="KW-0460">Magnesium</keyword>
<gene>
    <name evidence="11" type="ORF">A2866_04565</name>
</gene>
<keyword evidence="4" id="KW-0028">Amino-acid biosynthesis</keyword>
<dbReference type="InterPro" id="IPR050582">
    <property type="entry name" value="HAD-like_SerB"/>
</dbReference>
<dbReference type="AlphaFoldDB" id="A0A1F7GTE0"/>
<comment type="caution">
    <text evidence="11">The sequence shown here is derived from an EMBL/GenBank/DDBJ whole genome shotgun (WGS) entry which is preliminary data.</text>
</comment>
<evidence type="ECO:0000256" key="9">
    <source>
        <dbReference type="ARBA" id="ARBA00048138"/>
    </source>
</evidence>
<dbReference type="Proteomes" id="UP000177026">
    <property type="component" value="Unassembled WGS sequence"/>
</dbReference>
<protein>
    <recommendedName>
        <fullName evidence="3">phosphoserine phosphatase</fullName>
        <ecNumber evidence="3">3.1.3.3</ecNumber>
    </recommendedName>
</protein>
<proteinExistence type="predicted"/>
<comment type="pathway">
    <text evidence="2">Amino-acid biosynthesis; L-serine biosynthesis; L-serine from 3-phospho-D-glycerate: step 3/3.</text>
</comment>
<dbReference type="NCBIfam" id="TIGR01488">
    <property type="entry name" value="HAD-SF-IB"/>
    <property type="match status" value="1"/>
</dbReference>
<dbReference type="GO" id="GO:0006564">
    <property type="term" value="P:L-serine biosynthetic process"/>
    <property type="evidence" value="ECO:0007669"/>
    <property type="project" value="UniProtKB-KW"/>
</dbReference>
<accession>A0A1F7GTE0</accession>
<evidence type="ECO:0000256" key="3">
    <source>
        <dbReference type="ARBA" id="ARBA00012640"/>
    </source>
</evidence>
<evidence type="ECO:0000256" key="4">
    <source>
        <dbReference type="ARBA" id="ARBA00022605"/>
    </source>
</evidence>
<evidence type="ECO:0000256" key="5">
    <source>
        <dbReference type="ARBA" id="ARBA00022723"/>
    </source>
</evidence>
<evidence type="ECO:0000313" key="12">
    <source>
        <dbReference type="Proteomes" id="UP000177026"/>
    </source>
</evidence>
<dbReference type="Pfam" id="PF00702">
    <property type="entry name" value="Hydrolase"/>
    <property type="match status" value="1"/>
</dbReference>
<organism evidence="11 12">
    <name type="scientific">Candidatus Roizmanbacteria bacterium RIFCSPHIGHO2_01_FULL_39_8</name>
    <dbReference type="NCBI Taxonomy" id="1802033"/>
    <lineage>
        <taxon>Bacteria</taxon>
        <taxon>Candidatus Roizmaniibacteriota</taxon>
    </lineage>
</organism>
<dbReference type="GO" id="GO:0036424">
    <property type="term" value="F:L-phosphoserine phosphatase activity"/>
    <property type="evidence" value="ECO:0007669"/>
    <property type="project" value="TreeGrafter"/>
</dbReference>
<evidence type="ECO:0000256" key="6">
    <source>
        <dbReference type="ARBA" id="ARBA00022801"/>
    </source>
</evidence>
<sequence length="212" mass="24955">MKARIVFFDCDGVLTLDPLWQKLHTAVGLPKNLDTKWFNEYYSGKIDFITWVKNIEDYYRKKKLNKELFEKTLNQITINEEAFQITKYLKKRKIKTAIISSGIDYYIEKVAKILGVDYWRSNASFHFDKEGIFTHMDCYTDDPSAKVIQIKEICSLLKVRPTETIFVGDSVNDLAAFELTKHGVLYRSKKREYKKKAWRRITSLLTLKGMIK</sequence>
<keyword evidence="8" id="KW-0718">Serine biosynthesis</keyword>
<comment type="catalytic activity">
    <reaction evidence="9">
        <text>O-phospho-L-serine + H2O = L-serine + phosphate</text>
        <dbReference type="Rhea" id="RHEA:21208"/>
        <dbReference type="ChEBI" id="CHEBI:15377"/>
        <dbReference type="ChEBI" id="CHEBI:33384"/>
        <dbReference type="ChEBI" id="CHEBI:43474"/>
        <dbReference type="ChEBI" id="CHEBI:57524"/>
        <dbReference type="EC" id="3.1.3.3"/>
    </reaction>
</comment>
<dbReference type="InterPro" id="IPR023214">
    <property type="entry name" value="HAD_sf"/>
</dbReference>
<evidence type="ECO:0000256" key="1">
    <source>
        <dbReference type="ARBA" id="ARBA00001946"/>
    </source>
</evidence>
<dbReference type="InterPro" id="IPR036412">
    <property type="entry name" value="HAD-like_sf"/>
</dbReference>
<dbReference type="GO" id="GO:0005737">
    <property type="term" value="C:cytoplasm"/>
    <property type="evidence" value="ECO:0007669"/>
    <property type="project" value="TreeGrafter"/>
</dbReference>
<evidence type="ECO:0000256" key="2">
    <source>
        <dbReference type="ARBA" id="ARBA00005135"/>
    </source>
</evidence>
<dbReference type="EMBL" id="MFZI01000008">
    <property type="protein sequence ID" value="OGK22095.1"/>
    <property type="molecule type" value="Genomic_DNA"/>
</dbReference>
<dbReference type="EC" id="3.1.3.3" evidence="3"/>
<dbReference type="PANTHER" id="PTHR43344">
    <property type="entry name" value="PHOSPHOSERINE PHOSPHATASE"/>
    <property type="match status" value="1"/>
</dbReference>
<keyword evidence="6" id="KW-0378">Hydrolase</keyword>
<reference evidence="11 12" key="1">
    <citation type="journal article" date="2016" name="Nat. Commun.">
        <title>Thousands of microbial genomes shed light on interconnected biogeochemical processes in an aquifer system.</title>
        <authorList>
            <person name="Anantharaman K."/>
            <person name="Brown C.T."/>
            <person name="Hug L.A."/>
            <person name="Sharon I."/>
            <person name="Castelle C.J."/>
            <person name="Probst A.J."/>
            <person name="Thomas B.C."/>
            <person name="Singh A."/>
            <person name="Wilkins M.J."/>
            <person name="Karaoz U."/>
            <person name="Brodie E.L."/>
            <person name="Williams K.H."/>
            <person name="Hubbard S.S."/>
            <person name="Banfield J.F."/>
        </authorList>
    </citation>
    <scope>NUCLEOTIDE SEQUENCE [LARGE SCALE GENOMIC DNA]</scope>
</reference>
<evidence type="ECO:0000256" key="8">
    <source>
        <dbReference type="ARBA" id="ARBA00023299"/>
    </source>
</evidence>
<dbReference type="SUPFAM" id="SSF56784">
    <property type="entry name" value="HAD-like"/>
    <property type="match status" value="1"/>
</dbReference>
<comment type="cofactor">
    <cofactor evidence="1">
        <name>Mg(2+)</name>
        <dbReference type="ChEBI" id="CHEBI:18420"/>
    </cofactor>
</comment>
<dbReference type="Gene3D" id="3.40.50.1000">
    <property type="entry name" value="HAD superfamily/HAD-like"/>
    <property type="match status" value="1"/>
</dbReference>
<dbReference type="PANTHER" id="PTHR43344:SF2">
    <property type="entry name" value="PHOSPHOSERINE PHOSPHATASE"/>
    <property type="match status" value="1"/>
</dbReference>
<dbReference type="GO" id="GO:0000287">
    <property type="term" value="F:magnesium ion binding"/>
    <property type="evidence" value="ECO:0007669"/>
    <property type="project" value="TreeGrafter"/>
</dbReference>
<name>A0A1F7GTE0_9BACT</name>
<comment type="catalytic activity">
    <reaction evidence="10">
        <text>O-phospho-D-serine + H2O = D-serine + phosphate</text>
        <dbReference type="Rhea" id="RHEA:24873"/>
        <dbReference type="ChEBI" id="CHEBI:15377"/>
        <dbReference type="ChEBI" id="CHEBI:35247"/>
        <dbReference type="ChEBI" id="CHEBI:43474"/>
        <dbReference type="ChEBI" id="CHEBI:58680"/>
        <dbReference type="EC" id="3.1.3.3"/>
    </reaction>
</comment>
<evidence type="ECO:0000313" key="11">
    <source>
        <dbReference type="EMBL" id="OGK22095.1"/>
    </source>
</evidence>